<dbReference type="Proteomes" id="UP000649799">
    <property type="component" value="Unassembled WGS sequence"/>
</dbReference>
<proteinExistence type="predicted"/>
<dbReference type="RefSeq" id="WP_166149726.1">
    <property type="nucleotide sequence ID" value="NZ_JAANYN010000009.1"/>
</dbReference>
<dbReference type="EMBL" id="JAANYN010000009">
    <property type="protein sequence ID" value="NHE58895.1"/>
    <property type="molecule type" value="Genomic_DNA"/>
</dbReference>
<evidence type="ECO:0008006" key="3">
    <source>
        <dbReference type="Google" id="ProtNLM"/>
    </source>
</evidence>
<evidence type="ECO:0000313" key="1">
    <source>
        <dbReference type="EMBL" id="NHE58895.1"/>
    </source>
</evidence>
<gene>
    <name evidence="1" type="ORF">G9Q97_18955</name>
</gene>
<protein>
    <recommendedName>
        <fullName evidence="3">Mutarotase</fullName>
    </recommendedName>
</protein>
<name>A0ABX0HFS9_9BACT</name>
<dbReference type="Gene3D" id="3.90.1140.10">
    <property type="entry name" value="Cyclic phosphodiesterase"/>
    <property type="match status" value="1"/>
</dbReference>
<dbReference type="InterPro" id="IPR009097">
    <property type="entry name" value="Cyclic_Pdiesterase"/>
</dbReference>
<comment type="caution">
    <text evidence="1">The sequence shown here is derived from an EMBL/GenBank/DDBJ whole genome shotgun (WGS) entry which is preliminary data.</text>
</comment>
<reference evidence="1 2" key="1">
    <citation type="submission" date="2020-03" db="EMBL/GenBank/DDBJ databases">
        <title>Cyclobacterium plantarum sp. nov., a marine bacterium isolated from a coastal-marine wetland.</title>
        <authorList>
            <person name="Sanchez-Porro C."/>
            <person name="Ventosa A."/>
            <person name="Amoozegar M."/>
        </authorList>
    </citation>
    <scope>NUCLEOTIDE SEQUENCE [LARGE SCALE GENOMIC DNA]</scope>
    <source>
        <strain evidence="1 2">GBPx2</strain>
    </source>
</reference>
<organism evidence="1 2">
    <name type="scientific">Cyclobacterium plantarum</name>
    <dbReference type="NCBI Taxonomy" id="2716263"/>
    <lineage>
        <taxon>Bacteria</taxon>
        <taxon>Pseudomonadati</taxon>
        <taxon>Bacteroidota</taxon>
        <taxon>Cytophagia</taxon>
        <taxon>Cytophagales</taxon>
        <taxon>Cyclobacteriaceae</taxon>
        <taxon>Cyclobacterium</taxon>
    </lineage>
</organism>
<sequence>MTALQSHYSQLHEEALKHIAREGFSYDTALEDPKDNRRGLTLLLRPDEELKASFGRFITAVKTTDPDQYFYPPADIHVTIMPIISCYPGFNKESLDLSGYISLIRKALKPVRKMQIRFEGVMASPSCLLIRGFPVNSELEHCRENLRAAFATTHLEQSLDKRYKLITAHSTVIRFRQKVNQPEKILDILEQFKDCFFGEQVFDQVEFVFNDWYQRNEMVKTLQSFPLKH</sequence>
<evidence type="ECO:0000313" key="2">
    <source>
        <dbReference type="Proteomes" id="UP000649799"/>
    </source>
</evidence>
<accession>A0ABX0HFS9</accession>
<keyword evidence="2" id="KW-1185">Reference proteome</keyword>
<dbReference type="SUPFAM" id="SSF55144">
    <property type="entry name" value="LigT-like"/>
    <property type="match status" value="1"/>
</dbReference>